<comment type="subcellular location">
    <subcellularLocation>
        <location evidence="1">Nucleus</location>
    </subcellularLocation>
</comment>
<dbReference type="GO" id="GO:0005634">
    <property type="term" value="C:nucleus"/>
    <property type="evidence" value="ECO:0007669"/>
    <property type="project" value="UniProtKB-SubCell"/>
</dbReference>
<keyword evidence="9" id="KW-0012">Acyltransferase</keyword>
<dbReference type="Pfam" id="PF13878">
    <property type="entry name" value="zf-C2H2_3"/>
    <property type="match status" value="1"/>
</dbReference>
<accession>A0A8J7TJI0</accession>
<dbReference type="GO" id="GO:0061733">
    <property type="term" value="F:protein-lysine-acetyltransferase activity"/>
    <property type="evidence" value="ECO:0007669"/>
    <property type="project" value="TreeGrafter"/>
</dbReference>
<evidence type="ECO:0000313" key="15">
    <source>
        <dbReference type="Proteomes" id="UP000736164"/>
    </source>
</evidence>
<gene>
    <name evidence="14" type="primary">Esco2</name>
    <name evidence="14" type="ORF">GTO95_0012654</name>
</gene>
<comment type="catalytic activity">
    <reaction evidence="10">
        <text>L-lysyl-[protein] + acetyl-CoA = N(6)-acetyl-L-lysyl-[protein] + CoA + H(+)</text>
        <dbReference type="Rhea" id="RHEA:45948"/>
        <dbReference type="Rhea" id="RHEA-COMP:9752"/>
        <dbReference type="Rhea" id="RHEA-COMP:10731"/>
        <dbReference type="ChEBI" id="CHEBI:15378"/>
        <dbReference type="ChEBI" id="CHEBI:29969"/>
        <dbReference type="ChEBI" id="CHEBI:57287"/>
        <dbReference type="ChEBI" id="CHEBI:57288"/>
        <dbReference type="ChEBI" id="CHEBI:61930"/>
    </reaction>
</comment>
<feature type="region of interest" description="Disordered" evidence="11">
    <location>
        <begin position="101"/>
        <end position="140"/>
    </location>
</feature>
<evidence type="ECO:0000256" key="2">
    <source>
        <dbReference type="ARBA" id="ARBA00005816"/>
    </source>
</evidence>
<evidence type="ECO:0000259" key="13">
    <source>
        <dbReference type="Pfam" id="PF13880"/>
    </source>
</evidence>
<evidence type="ECO:0000256" key="4">
    <source>
        <dbReference type="ARBA" id="ARBA00022723"/>
    </source>
</evidence>
<comment type="similarity">
    <text evidence="2">Belongs to the acetyltransferase family. ECO subfamily.</text>
</comment>
<feature type="region of interest" description="Disordered" evidence="11">
    <location>
        <begin position="353"/>
        <end position="391"/>
    </location>
</feature>
<dbReference type="PANTHER" id="PTHR45884:SF3">
    <property type="entry name" value="N-ACETYLTRANSFERASE ESCO2"/>
    <property type="match status" value="1"/>
</dbReference>
<evidence type="ECO:0000256" key="9">
    <source>
        <dbReference type="ARBA" id="ARBA00023315"/>
    </source>
</evidence>
<evidence type="ECO:0000256" key="7">
    <source>
        <dbReference type="ARBA" id="ARBA00023242"/>
    </source>
</evidence>
<feature type="non-terminal residue" evidence="14">
    <location>
        <position position="1"/>
    </location>
</feature>
<keyword evidence="3" id="KW-0808">Transferase</keyword>
<evidence type="ECO:0000313" key="14">
    <source>
        <dbReference type="EMBL" id="MBN3325623.1"/>
    </source>
</evidence>
<feature type="domain" description="N-acetyltransferase ESCO zinc-finger" evidence="12">
    <location>
        <begin position="395"/>
        <end position="434"/>
    </location>
</feature>
<evidence type="ECO:0000256" key="11">
    <source>
        <dbReference type="SAM" id="MobiDB-lite"/>
    </source>
</evidence>
<comment type="caution">
    <text evidence="14">The sequence shown here is derived from an EMBL/GenBank/DDBJ whole genome shotgun (WGS) entry which is preliminary data.</text>
</comment>
<organism evidence="14 15">
    <name type="scientific">Atractosteus spatula</name>
    <name type="common">Alligator gar</name>
    <name type="synonym">Lepisosteus spatula</name>
    <dbReference type="NCBI Taxonomy" id="7917"/>
    <lineage>
        <taxon>Eukaryota</taxon>
        <taxon>Metazoa</taxon>
        <taxon>Chordata</taxon>
        <taxon>Craniata</taxon>
        <taxon>Vertebrata</taxon>
        <taxon>Euteleostomi</taxon>
        <taxon>Actinopterygii</taxon>
        <taxon>Neopterygii</taxon>
        <taxon>Holostei</taxon>
        <taxon>Semionotiformes</taxon>
        <taxon>Lepisosteidae</taxon>
        <taxon>Atractosteus</taxon>
    </lineage>
</organism>
<feature type="compositionally biased region" description="Basic and acidic residues" evidence="11">
    <location>
        <begin position="101"/>
        <end position="114"/>
    </location>
</feature>
<dbReference type="AlphaFoldDB" id="A0A8J7TJI0"/>
<feature type="region of interest" description="Disordered" evidence="11">
    <location>
        <begin position="1"/>
        <end position="83"/>
    </location>
</feature>
<keyword evidence="7" id="KW-0539">Nucleus</keyword>
<feature type="non-terminal residue" evidence="14">
    <location>
        <position position="624"/>
    </location>
</feature>
<feature type="compositionally biased region" description="Low complexity" evidence="11">
    <location>
        <begin position="363"/>
        <end position="376"/>
    </location>
</feature>
<reference evidence="14" key="1">
    <citation type="journal article" date="2021" name="Cell">
        <title>Tracing the genetic footprints of vertebrate landing in non-teleost ray-finned fishes.</title>
        <authorList>
            <person name="Bi X."/>
            <person name="Wang K."/>
            <person name="Yang L."/>
            <person name="Pan H."/>
            <person name="Jiang H."/>
            <person name="Wei Q."/>
            <person name="Fang M."/>
            <person name="Yu H."/>
            <person name="Zhu C."/>
            <person name="Cai Y."/>
            <person name="He Y."/>
            <person name="Gan X."/>
            <person name="Zeng H."/>
            <person name="Yu D."/>
            <person name="Zhu Y."/>
            <person name="Jiang H."/>
            <person name="Qiu Q."/>
            <person name="Yang H."/>
            <person name="Zhang Y.E."/>
            <person name="Wang W."/>
            <person name="Zhu M."/>
            <person name="He S."/>
            <person name="Zhang G."/>
        </authorList>
    </citation>
    <scope>NUCLEOTIDE SEQUENCE</scope>
    <source>
        <strain evidence="14">Allg_001</strain>
    </source>
</reference>
<keyword evidence="4" id="KW-0479">Metal-binding</keyword>
<dbReference type="GO" id="GO:0008270">
    <property type="term" value="F:zinc ion binding"/>
    <property type="evidence" value="ECO:0007669"/>
    <property type="project" value="UniProtKB-KW"/>
</dbReference>
<name>A0A8J7TJI0_ATRSP</name>
<keyword evidence="8" id="KW-0131">Cell cycle</keyword>
<dbReference type="Pfam" id="PF13880">
    <property type="entry name" value="Acetyltransf_13"/>
    <property type="match status" value="1"/>
</dbReference>
<protein>
    <submittedName>
        <fullName evidence="14">ESCO2 acetyltransferase</fullName>
    </submittedName>
</protein>
<evidence type="ECO:0000256" key="1">
    <source>
        <dbReference type="ARBA" id="ARBA00004123"/>
    </source>
</evidence>
<evidence type="ECO:0000259" key="12">
    <source>
        <dbReference type="Pfam" id="PF13878"/>
    </source>
</evidence>
<dbReference type="InterPro" id="IPR028009">
    <property type="entry name" value="ESCO_Acetyltransf_dom"/>
</dbReference>
<keyword evidence="15" id="KW-1185">Reference proteome</keyword>
<keyword evidence="5" id="KW-0863">Zinc-finger</keyword>
<evidence type="ECO:0000256" key="8">
    <source>
        <dbReference type="ARBA" id="ARBA00023306"/>
    </source>
</evidence>
<dbReference type="InterPro" id="IPR028005">
    <property type="entry name" value="AcTrfase_ESCO_Znf_dom"/>
</dbReference>
<dbReference type="EMBL" id="JAAWVO010076479">
    <property type="protein sequence ID" value="MBN3325623.1"/>
    <property type="molecule type" value="Genomic_DNA"/>
</dbReference>
<feature type="domain" description="N-acetyltransferase ESCO acetyl-transferase" evidence="13">
    <location>
        <begin position="553"/>
        <end position="621"/>
    </location>
</feature>
<keyword evidence="6" id="KW-0862">Zinc</keyword>
<evidence type="ECO:0000256" key="5">
    <source>
        <dbReference type="ARBA" id="ARBA00022771"/>
    </source>
</evidence>
<sequence length="624" mass="68945">MSEFGSPIRRKSPRLLLSPLAQKVQDSDEDEKENYPSPQKSAAPREGDSPFNSALMSKGLNRHSPLKGSPKKASPFKPYLGSDSFYGQKKVLYLTPLERKLVNESKPPKNERCNPKTSPPKSAKVPKPKKPPSMKTKGSACVSKMSIKDYIGPKEAGCDLKKSTVKEAEPKTFSSLGLSAVKMKPKLFVGAVFFATGRKANVMYKKAIVKSSKPAQSKPKPVKGHAEPQKQAQAIVKQKAVEQPQKVASSVPKAVFLNNHKEDAKGISQTEAEKYGLGKELKVVLRRMNDSQSNLEALSDAPSAENCNATDLGSQTVFDLSDISSLGSENSAEKASPSVYPIFTSPSSATRRRGAQALPLNCSTPTAATPALPTSAKLQRNTKRKKELEKSSTDQLIIDAGQKQFGATTCKSCGMIYSADSLEDDFQHTQFHQRFLDSIKFVGWKKERVVAEFWDGKIILVLPDDPKYAVKKAEEVRQLADNELGFQQVSLSCPSKTKTYLFVNNKRMIVGCLVAEHIKQAFRVLENSGSTNDVTKHDFTEHHRAWCCSTQPEKAICGVSRIWVFSLMRRQKIGTRLVDVVRNTFMYGSLLTKEEIAFSDPTPDGKLFATKYCETPAFLVYNFI</sequence>
<proteinExistence type="inferred from homology"/>
<dbReference type="GO" id="GO:0000785">
    <property type="term" value="C:chromatin"/>
    <property type="evidence" value="ECO:0007669"/>
    <property type="project" value="TreeGrafter"/>
</dbReference>
<evidence type="ECO:0000256" key="10">
    <source>
        <dbReference type="ARBA" id="ARBA00047902"/>
    </source>
</evidence>
<dbReference type="PANTHER" id="PTHR45884">
    <property type="entry name" value="N-ACETYLTRANSFERASE ECO"/>
    <property type="match status" value="1"/>
</dbReference>
<dbReference type="GO" id="GO:0007064">
    <property type="term" value="P:mitotic sister chromatid cohesion"/>
    <property type="evidence" value="ECO:0007669"/>
    <property type="project" value="TreeGrafter"/>
</dbReference>
<dbReference type="Proteomes" id="UP000736164">
    <property type="component" value="Unassembled WGS sequence"/>
</dbReference>
<evidence type="ECO:0000256" key="3">
    <source>
        <dbReference type="ARBA" id="ARBA00022679"/>
    </source>
</evidence>
<evidence type="ECO:0000256" key="6">
    <source>
        <dbReference type="ARBA" id="ARBA00022833"/>
    </source>
</evidence>